<name>A0A173DYT7_9CHLA</name>
<dbReference type="Proteomes" id="UP000019147">
    <property type="component" value="Chromosome"/>
</dbReference>
<proteinExistence type="predicted"/>
<dbReference type="KEGG" id="cgz:M787_002030"/>
<sequence length="104" mass="12223">MVPTYFLALPLQEKELIRFTSSSPRWSLVINDPLYLFLISYQGNPYLAKELLKFPYTMKEWEQHVCHVQSLLQHTFLCTDISLLTLLVCEHFHYISLSSLKTNS</sequence>
<accession>A0A173DYT7</accession>
<dbReference type="EMBL" id="CP015840">
    <property type="protein sequence ID" value="ANG66098.1"/>
    <property type="molecule type" value="Genomic_DNA"/>
</dbReference>
<evidence type="ECO:0000313" key="1">
    <source>
        <dbReference type="EMBL" id="ANG66098.1"/>
    </source>
</evidence>
<organism evidence="1 2">
    <name type="scientific">Chlamydia gallinacea 08-1274/3</name>
    <dbReference type="NCBI Taxonomy" id="1143323"/>
    <lineage>
        <taxon>Bacteria</taxon>
        <taxon>Pseudomonadati</taxon>
        <taxon>Chlamydiota</taxon>
        <taxon>Chlamydiia</taxon>
        <taxon>Chlamydiales</taxon>
        <taxon>Chlamydiaceae</taxon>
        <taxon>Chlamydia/Chlamydophila group</taxon>
        <taxon>Chlamydia</taxon>
    </lineage>
</organism>
<reference evidence="1 2" key="1">
    <citation type="journal article" date="2014" name="Syst. Appl. Microbiol.">
        <title>Evidence for the existence of two new members of the family Chlamydiaceae and proposal of Chlamydia avium sp. nov. and Chlamydia gallinacea sp. nov.</title>
        <authorList>
            <person name="Sachse K."/>
            <person name="Laroucau K."/>
            <person name="Riege K."/>
            <person name="Wehner S."/>
            <person name="Dilcher M."/>
            <person name="Creasy H.H."/>
            <person name="Weidmann M."/>
            <person name="Myers G."/>
            <person name="Vorimore F."/>
            <person name="Vicari N."/>
            <person name="Magnino S."/>
            <person name="Liebler-Tenorio E."/>
            <person name="Ruettger A."/>
            <person name="Bavoil P.M."/>
            <person name="Hufert F.T."/>
            <person name="Rossello-Mora R."/>
            <person name="Marz M."/>
        </authorList>
    </citation>
    <scope>NUCLEOTIDE SEQUENCE [LARGE SCALE GENOMIC DNA]</scope>
    <source>
        <strain evidence="1 2">08-1274/3</strain>
    </source>
</reference>
<protein>
    <submittedName>
        <fullName evidence="1">Uncharacterized protein</fullName>
    </submittedName>
</protein>
<dbReference type="AlphaFoldDB" id="A0A173DYT7"/>
<gene>
    <name evidence="1" type="ORF">M787_002030</name>
</gene>
<evidence type="ECO:0000313" key="2">
    <source>
        <dbReference type="Proteomes" id="UP000019147"/>
    </source>
</evidence>
<dbReference type="STRING" id="1143323.M787_002030"/>
<dbReference type="OrthoDB" id="19078at2"/>